<reference evidence="2" key="1">
    <citation type="journal article" date="2019" name="Int. J. Syst. Evol. Microbiol.">
        <title>The Global Catalogue of Microorganisms (GCM) 10K type strain sequencing project: providing services to taxonomists for standard genome sequencing and annotation.</title>
        <authorList>
            <consortium name="The Broad Institute Genomics Platform"/>
            <consortium name="The Broad Institute Genome Sequencing Center for Infectious Disease"/>
            <person name="Wu L."/>
            <person name="Ma J."/>
        </authorList>
    </citation>
    <scope>NUCLEOTIDE SEQUENCE [LARGE SCALE GENOMIC DNA]</scope>
    <source>
        <strain evidence="2">JCM 16902</strain>
    </source>
</reference>
<dbReference type="RefSeq" id="WP_231488773.1">
    <property type="nucleotide sequence ID" value="NZ_BAAAZO010000012.1"/>
</dbReference>
<organism evidence="1 2">
    <name type="scientific">Kineosporia mesophila</name>
    <dbReference type="NCBI Taxonomy" id="566012"/>
    <lineage>
        <taxon>Bacteria</taxon>
        <taxon>Bacillati</taxon>
        <taxon>Actinomycetota</taxon>
        <taxon>Actinomycetes</taxon>
        <taxon>Kineosporiales</taxon>
        <taxon>Kineosporiaceae</taxon>
        <taxon>Kineosporia</taxon>
    </lineage>
</organism>
<sequence length="231" mass="25557">MSEEAPFGELARSLRALREDAGLTYRTMAAQIADPGCSAATLSRADSGDLLPRKEVVVAYGTACGASREQMVHVWNQAAGRARRLNAATGGARVETLHAGAVFRPRLLELIWEPVHLLLAMHHLRSSAGEPSLREIQSRARRLGLPPLPKSTVADLLSGIRLPTEQQFMTYVTCCGVPEAEERRWLLAYRRTMGSVRTASRWRDDSSQLNISLERIEQEGAIRRFAHQTSS</sequence>
<dbReference type="EMBL" id="BAAAZO010000012">
    <property type="protein sequence ID" value="GAA3635752.1"/>
    <property type="molecule type" value="Genomic_DNA"/>
</dbReference>
<gene>
    <name evidence="1" type="ORF">GCM10022223_62740</name>
</gene>
<accession>A0ABP7AN98</accession>
<evidence type="ECO:0000313" key="1">
    <source>
        <dbReference type="EMBL" id="GAA3635752.1"/>
    </source>
</evidence>
<evidence type="ECO:0008006" key="3">
    <source>
        <dbReference type="Google" id="ProtNLM"/>
    </source>
</evidence>
<keyword evidence="2" id="KW-1185">Reference proteome</keyword>
<name>A0ABP7AN98_9ACTN</name>
<dbReference type="Pfam" id="PF13560">
    <property type="entry name" value="HTH_31"/>
    <property type="match status" value="1"/>
</dbReference>
<protein>
    <recommendedName>
        <fullName evidence="3">Helix-turn-helix protein</fullName>
    </recommendedName>
</protein>
<dbReference type="Proteomes" id="UP001501074">
    <property type="component" value="Unassembled WGS sequence"/>
</dbReference>
<evidence type="ECO:0000313" key="2">
    <source>
        <dbReference type="Proteomes" id="UP001501074"/>
    </source>
</evidence>
<comment type="caution">
    <text evidence="1">The sequence shown here is derived from an EMBL/GenBank/DDBJ whole genome shotgun (WGS) entry which is preliminary data.</text>
</comment>
<proteinExistence type="predicted"/>